<organism evidence="4 5">
    <name type="scientific">Roseimicrobium gellanilyticum</name>
    <dbReference type="NCBI Taxonomy" id="748857"/>
    <lineage>
        <taxon>Bacteria</taxon>
        <taxon>Pseudomonadati</taxon>
        <taxon>Verrucomicrobiota</taxon>
        <taxon>Verrucomicrobiia</taxon>
        <taxon>Verrucomicrobiales</taxon>
        <taxon>Verrucomicrobiaceae</taxon>
        <taxon>Roseimicrobium</taxon>
    </lineage>
</organism>
<evidence type="ECO:0000259" key="3">
    <source>
        <dbReference type="PROSITE" id="PS51186"/>
    </source>
</evidence>
<dbReference type="InterPro" id="IPR050832">
    <property type="entry name" value="Bact_Acetyltransf"/>
</dbReference>
<dbReference type="InterPro" id="IPR000182">
    <property type="entry name" value="GNAT_dom"/>
</dbReference>
<dbReference type="RefSeq" id="WP_113956880.1">
    <property type="nucleotide sequence ID" value="NZ_QNRR01000001.1"/>
</dbReference>
<dbReference type="PANTHER" id="PTHR43877:SF2">
    <property type="entry name" value="AMINOALKYLPHOSPHONATE N-ACETYLTRANSFERASE-RELATED"/>
    <property type="match status" value="1"/>
</dbReference>
<dbReference type="Pfam" id="PF00583">
    <property type="entry name" value="Acetyltransf_1"/>
    <property type="match status" value="1"/>
</dbReference>
<sequence length="369" mass="42221">MSAPEPCPYLPMTGRMLTSDHIHSLGTDRSEKFYYTAMEYAQVLWLAGFPAKALLLVNRALSCWLPQVSYQASVAHQSPFDGVGPCPAAPYHAKAWILHHRPQDVFIGNPRRHYQHLATRMVEPHKELRSWRAWACWYLAKESLPELEYPDDAKQVREEGVIKPTRSQIVDHLSRLSPTDDLDSWRDALTLVHRWAGKSETAPSEVRFELVGEDALPTIQRLAHEIWRQVYPTIISSGQIEYMLELMYNVETMKREVREHQVQYAMMIHDGEAAGYLGWENKPGGDTTYLHKVYLKPAWHGHGIGAKALTWVSDRAREAGMRRLRLTVNRNNSAAIRAYRRAGFEFDSEVCTDIGGGFVMDDHVMVKVL</sequence>
<evidence type="ECO:0000313" key="4">
    <source>
        <dbReference type="EMBL" id="RBP47999.1"/>
    </source>
</evidence>
<keyword evidence="1 4" id="KW-0808">Transferase</keyword>
<dbReference type="GO" id="GO:0016747">
    <property type="term" value="F:acyltransferase activity, transferring groups other than amino-acyl groups"/>
    <property type="evidence" value="ECO:0007669"/>
    <property type="project" value="InterPro"/>
</dbReference>
<dbReference type="PROSITE" id="PS51186">
    <property type="entry name" value="GNAT"/>
    <property type="match status" value="1"/>
</dbReference>
<dbReference type="AlphaFoldDB" id="A0A366HWB9"/>
<evidence type="ECO:0000313" key="5">
    <source>
        <dbReference type="Proteomes" id="UP000253426"/>
    </source>
</evidence>
<protein>
    <submittedName>
        <fullName evidence="4">Acetyltransferase (GNAT) family protein</fullName>
    </submittedName>
</protein>
<dbReference type="SUPFAM" id="SSF55729">
    <property type="entry name" value="Acyl-CoA N-acyltransferases (Nat)"/>
    <property type="match status" value="1"/>
</dbReference>
<name>A0A366HWB9_9BACT</name>
<dbReference type="OrthoDB" id="195212at2"/>
<dbReference type="Proteomes" id="UP000253426">
    <property type="component" value="Unassembled WGS sequence"/>
</dbReference>
<dbReference type="InterPro" id="IPR016181">
    <property type="entry name" value="Acyl_CoA_acyltransferase"/>
</dbReference>
<reference evidence="4 5" key="1">
    <citation type="submission" date="2018-06" db="EMBL/GenBank/DDBJ databases">
        <title>Genomic Encyclopedia of Type Strains, Phase IV (KMG-IV): sequencing the most valuable type-strain genomes for metagenomic binning, comparative biology and taxonomic classification.</title>
        <authorList>
            <person name="Goeker M."/>
        </authorList>
    </citation>
    <scope>NUCLEOTIDE SEQUENCE [LARGE SCALE GENOMIC DNA]</scope>
    <source>
        <strain evidence="4 5">DSM 25532</strain>
    </source>
</reference>
<keyword evidence="2" id="KW-0012">Acyltransferase</keyword>
<dbReference type="CDD" id="cd04301">
    <property type="entry name" value="NAT_SF"/>
    <property type="match status" value="1"/>
</dbReference>
<comment type="caution">
    <text evidence="4">The sequence shown here is derived from an EMBL/GenBank/DDBJ whole genome shotgun (WGS) entry which is preliminary data.</text>
</comment>
<proteinExistence type="predicted"/>
<dbReference type="Gene3D" id="3.40.630.30">
    <property type="match status" value="1"/>
</dbReference>
<evidence type="ECO:0000256" key="1">
    <source>
        <dbReference type="ARBA" id="ARBA00022679"/>
    </source>
</evidence>
<gene>
    <name evidence="4" type="ORF">DES53_101799</name>
</gene>
<dbReference type="PANTHER" id="PTHR43877">
    <property type="entry name" value="AMINOALKYLPHOSPHONATE N-ACETYLTRANSFERASE-RELATED-RELATED"/>
    <property type="match status" value="1"/>
</dbReference>
<feature type="domain" description="N-acetyltransferase" evidence="3">
    <location>
        <begin position="206"/>
        <end position="365"/>
    </location>
</feature>
<evidence type="ECO:0000256" key="2">
    <source>
        <dbReference type="ARBA" id="ARBA00023315"/>
    </source>
</evidence>
<accession>A0A366HWB9</accession>
<keyword evidence="5" id="KW-1185">Reference proteome</keyword>
<dbReference type="EMBL" id="QNRR01000001">
    <property type="protein sequence ID" value="RBP47999.1"/>
    <property type="molecule type" value="Genomic_DNA"/>
</dbReference>